<evidence type="ECO:0000313" key="1">
    <source>
        <dbReference type="EMBL" id="QSX08299.1"/>
    </source>
</evidence>
<sequence>MKIKYNKLVRDMIPDLIKKSGRQYAVRVLDDASYQDALVEKIIEEIRDFHESGNEEELADIYEALDCLVDHMDYEPMHIDYLRMKKKEARGSFKERYFLVEVEEPDEA</sequence>
<dbReference type="InterPro" id="IPR038735">
    <property type="entry name" value="MSMEG_1276-like_NTP-PPase_dom"/>
</dbReference>
<dbReference type="EMBL" id="CP071444">
    <property type="protein sequence ID" value="QSX08299.1"/>
    <property type="molecule type" value="Genomic_DNA"/>
</dbReference>
<reference evidence="1" key="1">
    <citation type="submission" date="2021-03" db="EMBL/GenBank/DDBJ databases">
        <title>Alkalibacter marinus sp. nov., isolated from tidal flat sediment.</title>
        <authorList>
            <person name="Namirimu T."/>
            <person name="Yang J.-A."/>
            <person name="Yang S.-H."/>
            <person name="Kim Y.-J."/>
            <person name="Kwon K.K."/>
        </authorList>
    </citation>
    <scope>NUCLEOTIDE SEQUENCE</scope>
    <source>
        <strain evidence="1">ES005</strain>
    </source>
</reference>
<dbReference type="CDD" id="cd11532">
    <property type="entry name" value="NTP-PPase_COG4997"/>
    <property type="match status" value="1"/>
</dbReference>
<dbReference type="RefSeq" id="WP_207299641.1">
    <property type="nucleotide sequence ID" value="NZ_CP071444.1"/>
</dbReference>
<accession>A0A975AH69</accession>
<dbReference type="KEGG" id="alka:J0B03_10985"/>
<dbReference type="AlphaFoldDB" id="A0A975AH69"/>
<protein>
    <submittedName>
        <fullName evidence="1">Nucleoside triphosphate pyrophosphohydrolase</fullName>
    </submittedName>
</protein>
<evidence type="ECO:0000313" key="2">
    <source>
        <dbReference type="Proteomes" id="UP000663499"/>
    </source>
</evidence>
<gene>
    <name evidence="1" type="ORF">J0B03_10985</name>
</gene>
<dbReference type="Proteomes" id="UP000663499">
    <property type="component" value="Chromosome"/>
</dbReference>
<keyword evidence="2" id="KW-1185">Reference proteome</keyword>
<proteinExistence type="predicted"/>
<organism evidence="1 2">
    <name type="scientific">Alkalibacter rhizosphaerae</name>
    <dbReference type="NCBI Taxonomy" id="2815577"/>
    <lineage>
        <taxon>Bacteria</taxon>
        <taxon>Bacillati</taxon>
        <taxon>Bacillota</taxon>
        <taxon>Clostridia</taxon>
        <taxon>Eubacteriales</taxon>
        <taxon>Eubacteriaceae</taxon>
        <taxon>Alkalibacter</taxon>
    </lineage>
</organism>
<name>A0A975AH69_9FIRM</name>